<proteinExistence type="predicted"/>
<sequence>MTFKSIDLQISIPRTPEASNLQSHLMHKPLVEQNKLADDAAKQTEMQRHKNTNIEETVGLNVHDQSSGSQEKQEQKKRKPQKAAPDHGEVSSSHPYKGKHIDISL</sequence>
<evidence type="ECO:0000256" key="1">
    <source>
        <dbReference type="SAM" id="MobiDB-lite"/>
    </source>
</evidence>
<protein>
    <recommendedName>
        <fullName evidence="4">RNA polymerase subunit sigma</fullName>
    </recommendedName>
</protein>
<dbReference type="RefSeq" id="WP_188532013.1">
    <property type="nucleotide sequence ID" value="NZ_BMGR01000010.1"/>
</dbReference>
<gene>
    <name evidence="2" type="ORF">GCM10010916_31320</name>
</gene>
<evidence type="ECO:0000313" key="3">
    <source>
        <dbReference type="Proteomes" id="UP000644756"/>
    </source>
</evidence>
<feature type="region of interest" description="Disordered" evidence="1">
    <location>
        <begin position="33"/>
        <end position="105"/>
    </location>
</feature>
<reference evidence="2" key="1">
    <citation type="journal article" date="2014" name="Int. J. Syst. Evol. Microbiol.">
        <title>Complete genome sequence of Corynebacterium casei LMG S-19264T (=DSM 44701T), isolated from a smear-ripened cheese.</title>
        <authorList>
            <consortium name="US DOE Joint Genome Institute (JGI-PGF)"/>
            <person name="Walter F."/>
            <person name="Albersmeier A."/>
            <person name="Kalinowski J."/>
            <person name="Ruckert C."/>
        </authorList>
    </citation>
    <scope>NUCLEOTIDE SEQUENCE</scope>
    <source>
        <strain evidence="2">CGMCC 1.12987</strain>
    </source>
</reference>
<name>A0A917FXF5_9BACL</name>
<evidence type="ECO:0008006" key="4">
    <source>
        <dbReference type="Google" id="ProtNLM"/>
    </source>
</evidence>
<organism evidence="2 3">
    <name type="scientific">Paenibacillus abyssi</name>
    <dbReference type="NCBI Taxonomy" id="1340531"/>
    <lineage>
        <taxon>Bacteria</taxon>
        <taxon>Bacillati</taxon>
        <taxon>Bacillota</taxon>
        <taxon>Bacilli</taxon>
        <taxon>Bacillales</taxon>
        <taxon>Paenibacillaceae</taxon>
        <taxon>Paenibacillus</taxon>
    </lineage>
</organism>
<accession>A0A917FXF5</accession>
<reference evidence="2" key="2">
    <citation type="submission" date="2020-09" db="EMBL/GenBank/DDBJ databases">
        <authorList>
            <person name="Sun Q."/>
            <person name="Zhou Y."/>
        </authorList>
    </citation>
    <scope>NUCLEOTIDE SEQUENCE</scope>
    <source>
        <strain evidence="2">CGMCC 1.12987</strain>
    </source>
</reference>
<dbReference type="AlphaFoldDB" id="A0A917FXF5"/>
<keyword evidence="3" id="KW-1185">Reference proteome</keyword>
<dbReference type="EMBL" id="BMGR01000010">
    <property type="protein sequence ID" value="GGG12187.1"/>
    <property type="molecule type" value="Genomic_DNA"/>
</dbReference>
<comment type="caution">
    <text evidence="2">The sequence shown here is derived from an EMBL/GenBank/DDBJ whole genome shotgun (WGS) entry which is preliminary data.</text>
</comment>
<dbReference type="Proteomes" id="UP000644756">
    <property type="component" value="Unassembled WGS sequence"/>
</dbReference>
<feature type="compositionally biased region" description="Basic and acidic residues" evidence="1">
    <location>
        <begin position="35"/>
        <end position="48"/>
    </location>
</feature>
<evidence type="ECO:0000313" key="2">
    <source>
        <dbReference type="EMBL" id="GGG12187.1"/>
    </source>
</evidence>